<evidence type="ECO:0000313" key="4">
    <source>
        <dbReference type="EMBL" id="MBD2867658.1"/>
    </source>
</evidence>
<dbReference type="PANTHER" id="PTHR30290">
    <property type="entry name" value="PERIPLASMIC BINDING COMPONENT OF ABC TRANSPORTER"/>
    <property type="match status" value="1"/>
</dbReference>
<dbReference type="EMBL" id="JACXIY010000003">
    <property type="protein sequence ID" value="MBD2867658.1"/>
    <property type="molecule type" value="Genomic_DNA"/>
</dbReference>
<dbReference type="Proteomes" id="UP000632125">
    <property type="component" value="Unassembled WGS sequence"/>
</dbReference>
<comment type="caution">
    <text evidence="4">The sequence shown here is derived from an EMBL/GenBank/DDBJ whole genome shotgun (WGS) entry which is preliminary data.</text>
</comment>
<dbReference type="Pfam" id="PF00496">
    <property type="entry name" value="SBP_bac_5"/>
    <property type="match status" value="1"/>
</dbReference>
<dbReference type="GO" id="GO:0003677">
    <property type="term" value="F:DNA binding"/>
    <property type="evidence" value="ECO:0007669"/>
    <property type="project" value="UniProtKB-KW"/>
</dbReference>
<dbReference type="CDD" id="cd08507">
    <property type="entry name" value="PBP2_SgrR_like"/>
    <property type="match status" value="1"/>
</dbReference>
<dbReference type="GO" id="GO:0015833">
    <property type="term" value="P:peptide transport"/>
    <property type="evidence" value="ECO:0007669"/>
    <property type="project" value="TreeGrafter"/>
</dbReference>
<protein>
    <submittedName>
        <fullName evidence="4">SgrR family transcriptional regulator</fullName>
    </submittedName>
</protein>
<dbReference type="InterPro" id="IPR000914">
    <property type="entry name" value="SBP_5_dom"/>
</dbReference>
<accession>A0A927CGH4</accession>
<dbReference type="RefSeq" id="WP_190858385.1">
    <property type="nucleotide sequence ID" value="NZ_JACXIY010000003.1"/>
</dbReference>
<gene>
    <name evidence="4" type="ORF">IDH41_03645</name>
</gene>
<evidence type="ECO:0000313" key="5">
    <source>
        <dbReference type="Proteomes" id="UP000632125"/>
    </source>
</evidence>
<proteinExistence type="predicted"/>
<dbReference type="InterPro" id="IPR039424">
    <property type="entry name" value="SBP_5"/>
</dbReference>
<evidence type="ECO:0000256" key="1">
    <source>
        <dbReference type="ARBA" id="ARBA00023125"/>
    </source>
</evidence>
<dbReference type="SUPFAM" id="SSF53850">
    <property type="entry name" value="Periplasmic binding protein-like II"/>
    <property type="match status" value="1"/>
</dbReference>
<organism evidence="4 5">
    <name type="scientific">Paenibacillus arenilitoris</name>
    <dbReference type="NCBI Taxonomy" id="2772299"/>
    <lineage>
        <taxon>Bacteria</taxon>
        <taxon>Bacillati</taxon>
        <taxon>Bacillota</taxon>
        <taxon>Bacilli</taxon>
        <taxon>Bacillales</taxon>
        <taxon>Paenibacillaceae</taxon>
        <taxon>Paenibacillus</taxon>
    </lineage>
</organism>
<dbReference type="Gene3D" id="3.40.190.10">
    <property type="entry name" value="Periplasmic binding protein-like II"/>
    <property type="match status" value="1"/>
</dbReference>
<name>A0A927CGH4_9BACL</name>
<feature type="domain" description="Solute-binding protein family 5" evidence="2">
    <location>
        <begin position="180"/>
        <end position="484"/>
    </location>
</feature>
<dbReference type="Gene3D" id="3.10.105.10">
    <property type="entry name" value="Dipeptide-binding Protein, Domain 3"/>
    <property type="match status" value="1"/>
</dbReference>
<keyword evidence="1" id="KW-0238">DNA-binding</keyword>
<dbReference type="AlphaFoldDB" id="A0A927CGH4"/>
<evidence type="ECO:0000259" key="3">
    <source>
        <dbReference type="Pfam" id="PF12793"/>
    </source>
</evidence>
<dbReference type="PANTHER" id="PTHR30290:SF72">
    <property type="entry name" value="HTH-TYPE TRANSCRIPTIONAL REGULATOR SGRR"/>
    <property type="match status" value="1"/>
</dbReference>
<keyword evidence="5" id="KW-1185">Reference proteome</keyword>
<dbReference type="InterPro" id="IPR025370">
    <property type="entry name" value="SgrR_HTH_N"/>
</dbReference>
<dbReference type="Pfam" id="PF12793">
    <property type="entry name" value="SgrR_N"/>
    <property type="match status" value="1"/>
</dbReference>
<dbReference type="GO" id="GO:1904680">
    <property type="term" value="F:peptide transmembrane transporter activity"/>
    <property type="evidence" value="ECO:0007669"/>
    <property type="project" value="TreeGrafter"/>
</dbReference>
<sequence>MSAEERYLALYDRFHAGHQPDEAYEVTLDELMEVFYCTRRNVKFVIRKLVDEGLIGWQAGLGRGHRSRLALLVEKERYLFELAVRHARSGEYKYAFELLERYGGNTAARERFMAWLNDQFGYHQEADEQTDGFGLDTLRLPVYRPITTLDPAMVYYCFDSHMIRQLYDRLLRFDEATGRIVPGIAHYWTRSEDGLVWTFHLRKGVRFHHGREVDAEDVVFTIERQLRGLPNSWMLDGVESVAAEGPRIVTFTLSKPKSLLPRFLCGSSMSIVPKDLVQQDAEAFGRHPVGSGPFKLVKWAEDHVVLAAYTDYFERRPHLDTVELILMPDDHPAGSRPKDWKQLVTDHESAEEKPELEWQTIEEVDQGCTLLTWNMKKEGPHRHRSFRQAIDLLADRGGMIRVLGGNRKLAASGFRYEAANSKPPEQAVDKRRVNSLLAEAGYAGEPITISSYSIHEQDARWIVDRCAEFGISVEFRLEDWHTIRDPELVASVDGILYGVVFAEDEVCELELYEQEGSFIKEHLDPEFRQWVRGRIDEAMAAENPDDRRRVFLRIEQRLRDECSVLFLLHKKVTTHFHPDVKGVSINSLGWIDFQHVWLEKPREQIG</sequence>
<evidence type="ECO:0000259" key="2">
    <source>
        <dbReference type="Pfam" id="PF00496"/>
    </source>
</evidence>
<feature type="domain" description="Transcriptional regulator SgrR N-terminal HTH" evidence="3">
    <location>
        <begin position="9"/>
        <end position="101"/>
    </location>
</feature>
<reference evidence="4" key="1">
    <citation type="submission" date="2020-09" db="EMBL/GenBank/DDBJ databases">
        <title>A novel bacterium of genus Paenibacillus, isolated from South China Sea.</title>
        <authorList>
            <person name="Huang H."/>
            <person name="Mo K."/>
            <person name="Hu Y."/>
        </authorList>
    </citation>
    <scope>NUCLEOTIDE SEQUENCE</scope>
    <source>
        <strain evidence="4">IB182493</strain>
    </source>
</reference>